<evidence type="ECO:0000259" key="10">
    <source>
        <dbReference type="PROSITE" id="PS50111"/>
    </source>
</evidence>
<evidence type="ECO:0000256" key="3">
    <source>
        <dbReference type="ARBA" id="ARBA00022989"/>
    </source>
</evidence>
<dbReference type="InterPro" id="IPR003660">
    <property type="entry name" value="HAMP_dom"/>
</dbReference>
<evidence type="ECO:0000259" key="11">
    <source>
        <dbReference type="PROSITE" id="PS50885"/>
    </source>
</evidence>
<dbReference type="Gene3D" id="1.10.287.950">
    <property type="entry name" value="Methyl-accepting chemotaxis protein"/>
    <property type="match status" value="1"/>
</dbReference>
<keyword evidence="3 9" id="KW-1133">Transmembrane helix</keyword>
<proteinExistence type="inferred from homology"/>
<organism evidence="12 13">
    <name type="scientific">Formivibrio citricus</name>
    <dbReference type="NCBI Taxonomy" id="83765"/>
    <lineage>
        <taxon>Bacteria</taxon>
        <taxon>Pseudomonadati</taxon>
        <taxon>Pseudomonadota</taxon>
        <taxon>Betaproteobacteria</taxon>
        <taxon>Neisseriales</taxon>
        <taxon>Chitinibacteraceae</taxon>
        <taxon>Formivibrio</taxon>
    </lineage>
</organism>
<dbReference type="GO" id="GO:0007165">
    <property type="term" value="P:signal transduction"/>
    <property type="evidence" value="ECO:0007669"/>
    <property type="project" value="UniProtKB-KW"/>
</dbReference>
<reference evidence="13" key="1">
    <citation type="submission" date="2016-10" db="EMBL/GenBank/DDBJ databases">
        <authorList>
            <person name="Varghese N."/>
            <person name="Submissions S."/>
        </authorList>
    </citation>
    <scope>NUCLEOTIDE SEQUENCE [LARGE SCALE GENOMIC DNA]</scope>
    <source>
        <strain evidence="13">DSM 6150</strain>
    </source>
</reference>
<evidence type="ECO:0000256" key="5">
    <source>
        <dbReference type="ARBA" id="ARBA00023224"/>
    </source>
</evidence>
<evidence type="ECO:0000256" key="8">
    <source>
        <dbReference type="SAM" id="Coils"/>
    </source>
</evidence>
<evidence type="ECO:0000256" key="4">
    <source>
        <dbReference type="ARBA" id="ARBA00023136"/>
    </source>
</evidence>
<gene>
    <name evidence="12" type="ORF">SAMN05660284_00668</name>
</gene>
<dbReference type="Pfam" id="PF12729">
    <property type="entry name" value="4HB_MCP_1"/>
    <property type="match status" value="1"/>
</dbReference>
<evidence type="ECO:0000256" key="1">
    <source>
        <dbReference type="ARBA" id="ARBA00004141"/>
    </source>
</evidence>
<dbReference type="PANTHER" id="PTHR32089">
    <property type="entry name" value="METHYL-ACCEPTING CHEMOTAXIS PROTEIN MCPB"/>
    <property type="match status" value="1"/>
</dbReference>
<keyword evidence="13" id="KW-1185">Reference proteome</keyword>
<evidence type="ECO:0000313" key="12">
    <source>
        <dbReference type="EMBL" id="SFN14163.1"/>
    </source>
</evidence>
<dbReference type="GO" id="GO:0016020">
    <property type="term" value="C:membrane"/>
    <property type="evidence" value="ECO:0007669"/>
    <property type="project" value="UniProtKB-SubCell"/>
</dbReference>
<dbReference type="PANTHER" id="PTHR32089:SF119">
    <property type="entry name" value="METHYL-ACCEPTING CHEMOTAXIS PROTEIN CTPL"/>
    <property type="match status" value="1"/>
</dbReference>
<keyword evidence="8" id="KW-0175">Coiled coil</keyword>
<dbReference type="PRINTS" id="PR00260">
    <property type="entry name" value="CHEMTRNSDUCR"/>
</dbReference>
<feature type="domain" description="HAMP" evidence="11">
    <location>
        <begin position="208"/>
        <end position="261"/>
    </location>
</feature>
<comment type="similarity">
    <text evidence="6">Belongs to the methyl-accepting chemotaxis (MCP) protein family.</text>
</comment>
<feature type="transmembrane region" description="Helical" evidence="9">
    <location>
        <begin position="184"/>
        <end position="207"/>
    </location>
</feature>
<sequence length="538" mass="58112">MTIAQRLMLFVCISVLTLLGTMGVGFYQNVQIKKQQDYIGSRIFPSMQSFRDITEQVGEYRRLLTSFNRVAGTPEEKSLHVLEDMTATAKKLEDAFDAYEKTVAEGEEKKLLQRTRALWKQFHTLSNESIPLAQRHEIEALEAKRVLIRKTGGEFLKAMREQVAFAAKQQKDVQAAVEASQQKALVTSGILVVGASGLLMALGWILYQKTVMPLRRMALLMQQARDERNLTLTADIRGQDEVANTLSAFNQLLSELRADFSALRLSSVELYDASSSLSDTAAQVASAADRQSMASSSIAAATEELTVSIQHVADQAANTRQESEKSGALASTGVKVISSTVKEIGNVRETAVQTMKQMQELEACAAQINQVISVIRGLAEQTNLLALNAAIEAARAGENGRGFAVVADEVRKLAEHTTQSALEIGHTVESILSGASAASASVQSTVSSIAQGVAHTEEASRTIEDINVHAQQAVAMVEDISAALAEQSSAAQSIARQVEQVTAMNEASTQASARTSDAANNLHALAGQIQEVLTRYRT</sequence>
<dbReference type="AlphaFoldDB" id="A0A1I4WLS9"/>
<dbReference type="PROSITE" id="PS50885">
    <property type="entry name" value="HAMP"/>
    <property type="match status" value="1"/>
</dbReference>
<evidence type="ECO:0000256" key="7">
    <source>
        <dbReference type="PROSITE-ProRule" id="PRU00284"/>
    </source>
</evidence>
<dbReference type="GO" id="GO:0004888">
    <property type="term" value="F:transmembrane signaling receptor activity"/>
    <property type="evidence" value="ECO:0007669"/>
    <property type="project" value="InterPro"/>
</dbReference>
<evidence type="ECO:0000256" key="2">
    <source>
        <dbReference type="ARBA" id="ARBA00022692"/>
    </source>
</evidence>
<dbReference type="RefSeq" id="WP_177187761.1">
    <property type="nucleotide sequence ID" value="NZ_FOVE01000003.1"/>
</dbReference>
<dbReference type="SMART" id="SM00283">
    <property type="entry name" value="MA"/>
    <property type="match status" value="1"/>
</dbReference>
<protein>
    <submittedName>
        <fullName evidence="12">Methyl-accepting chemotaxis protein</fullName>
    </submittedName>
</protein>
<evidence type="ECO:0000313" key="13">
    <source>
        <dbReference type="Proteomes" id="UP000242869"/>
    </source>
</evidence>
<keyword evidence="5 7" id="KW-0807">Transducer</keyword>
<accession>A0A1I4WLS9</accession>
<dbReference type="STRING" id="83765.SAMN05660284_00668"/>
<dbReference type="InterPro" id="IPR004089">
    <property type="entry name" value="MCPsignal_dom"/>
</dbReference>
<evidence type="ECO:0000256" key="9">
    <source>
        <dbReference type="SAM" id="Phobius"/>
    </source>
</evidence>
<dbReference type="Pfam" id="PF00015">
    <property type="entry name" value="MCPsignal"/>
    <property type="match status" value="1"/>
</dbReference>
<dbReference type="PROSITE" id="PS50111">
    <property type="entry name" value="CHEMOTAXIS_TRANSDUC_2"/>
    <property type="match status" value="1"/>
</dbReference>
<dbReference type="CDD" id="cd11386">
    <property type="entry name" value="MCP_signal"/>
    <property type="match status" value="1"/>
</dbReference>
<feature type="coiled-coil region" evidence="8">
    <location>
        <begin position="82"/>
        <end position="109"/>
    </location>
</feature>
<keyword evidence="4 9" id="KW-0472">Membrane</keyword>
<dbReference type="FunFam" id="1.10.287.950:FF:000001">
    <property type="entry name" value="Methyl-accepting chemotaxis sensory transducer"/>
    <property type="match status" value="1"/>
</dbReference>
<dbReference type="EMBL" id="FOVE01000003">
    <property type="protein sequence ID" value="SFN14163.1"/>
    <property type="molecule type" value="Genomic_DNA"/>
</dbReference>
<name>A0A1I4WLS9_9NEIS</name>
<keyword evidence="2 9" id="KW-0812">Transmembrane</keyword>
<dbReference type="InterPro" id="IPR024478">
    <property type="entry name" value="HlyB_4HB_MCP"/>
</dbReference>
<evidence type="ECO:0000256" key="6">
    <source>
        <dbReference type="ARBA" id="ARBA00029447"/>
    </source>
</evidence>
<dbReference type="Proteomes" id="UP000242869">
    <property type="component" value="Unassembled WGS sequence"/>
</dbReference>
<dbReference type="GO" id="GO:0006935">
    <property type="term" value="P:chemotaxis"/>
    <property type="evidence" value="ECO:0007669"/>
    <property type="project" value="InterPro"/>
</dbReference>
<dbReference type="SUPFAM" id="SSF58104">
    <property type="entry name" value="Methyl-accepting chemotaxis protein (MCP) signaling domain"/>
    <property type="match status" value="1"/>
</dbReference>
<feature type="domain" description="Methyl-accepting transducer" evidence="10">
    <location>
        <begin position="266"/>
        <end position="502"/>
    </location>
</feature>
<comment type="subcellular location">
    <subcellularLocation>
        <location evidence="1">Membrane</location>
        <topology evidence="1">Multi-pass membrane protein</topology>
    </subcellularLocation>
</comment>
<dbReference type="InterPro" id="IPR004090">
    <property type="entry name" value="Chemotax_Me-accpt_rcpt"/>
</dbReference>